<reference evidence="3 4" key="1">
    <citation type="submission" date="2020-04" db="EMBL/GenBank/DDBJ databases">
        <title>Description of novel Gluconacetobacter.</title>
        <authorList>
            <person name="Sombolestani A."/>
        </authorList>
    </citation>
    <scope>NUCLEOTIDE SEQUENCE [LARGE SCALE GENOMIC DNA]</scope>
    <source>
        <strain evidence="3 4">LMG 21312</strain>
    </source>
</reference>
<dbReference type="SMART" id="SM00530">
    <property type="entry name" value="HTH_XRE"/>
    <property type="match status" value="1"/>
</dbReference>
<evidence type="ECO:0000259" key="2">
    <source>
        <dbReference type="PROSITE" id="PS50943"/>
    </source>
</evidence>
<dbReference type="AlphaFoldDB" id="A0A7W4J8P1"/>
<dbReference type="PROSITE" id="PS50943">
    <property type="entry name" value="HTH_CROC1"/>
    <property type="match status" value="1"/>
</dbReference>
<evidence type="ECO:0000313" key="3">
    <source>
        <dbReference type="EMBL" id="MBB2176746.1"/>
    </source>
</evidence>
<dbReference type="InterPro" id="IPR001387">
    <property type="entry name" value="Cro/C1-type_HTH"/>
</dbReference>
<dbReference type="Pfam" id="PF01381">
    <property type="entry name" value="HTH_3"/>
    <property type="match status" value="1"/>
</dbReference>
<keyword evidence="1" id="KW-0238">DNA-binding</keyword>
<gene>
    <name evidence="3" type="ORF">HLH21_12550</name>
</gene>
<dbReference type="InterPro" id="IPR010982">
    <property type="entry name" value="Lambda_DNA-bd_dom_sf"/>
</dbReference>
<dbReference type="CDD" id="cd00093">
    <property type="entry name" value="HTH_XRE"/>
    <property type="match status" value="1"/>
</dbReference>
<dbReference type="Gene3D" id="1.10.260.40">
    <property type="entry name" value="lambda repressor-like DNA-binding domains"/>
    <property type="match status" value="1"/>
</dbReference>
<dbReference type="Proteomes" id="UP000561066">
    <property type="component" value="Unassembled WGS sequence"/>
</dbReference>
<evidence type="ECO:0000313" key="4">
    <source>
        <dbReference type="Proteomes" id="UP000561066"/>
    </source>
</evidence>
<feature type="domain" description="HTH cro/C1-type" evidence="2">
    <location>
        <begin position="30"/>
        <end position="78"/>
    </location>
</feature>
<protein>
    <submittedName>
        <fullName evidence="3">Helix-turn-helix transcriptional regulator</fullName>
    </submittedName>
</protein>
<evidence type="ECO:0000256" key="1">
    <source>
        <dbReference type="ARBA" id="ARBA00023125"/>
    </source>
</evidence>
<dbReference type="GO" id="GO:0003677">
    <property type="term" value="F:DNA binding"/>
    <property type="evidence" value="ECO:0007669"/>
    <property type="project" value="UniProtKB-KW"/>
</dbReference>
<dbReference type="SUPFAM" id="SSF47413">
    <property type="entry name" value="lambda repressor-like DNA-binding domains"/>
    <property type="match status" value="1"/>
</dbReference>
<dbReference type="RefSeq" id="WP_182944096.1">
    <property type="nucleotide sequence ID" value="NZ_JABEQH010000017.1"/>
</dbReference>
<sequence length="207" mass="24305">MKRERKPEDDYLYTRPLRAGEDAAGVGEAIAAIRKRMGWTQQQLADALRVSQSTITDWERGKTRPSGRIAQRLVKALGDEIRPYLRAPAPLASERDARIFKPDFHDRFDDLSRRDQFDIFAKRMEDEYKRNNIEISLSDFSIDAITIWFRLVGFYSRTSNAGFELRVDEAIEEQVSYHIEAKQKEDELRRRVRQELIEEAKLEKKPE</sequence>
<keyword evidence="4" id="KW-1185">Reference proteome</keyword>
<dbReference type="PANTHER" id="PTHR46558">
    <property type="entry name" value="TRACRIPTIONAL REGULATORY PROTEIN-RELATED-RELATED"/>
    <property type="match status" value="1"/>
</dbReference>
<proteinExistence type="predicted"/>
<name>A0A7W4J8P1_9PROT</name>
<organism evidence="3 4">
    <name type="scientific">Gluconacetobacter johannae</name>
    <dbReference type="NCBI Taxonomy" id="112140"/>
    <lineage>
        <taxon>Bacteria</taxon>
        <taxon>Pseudomonadati</taxon>
        <taxon>Pseudomonadota</taxon>
        <taxon>Alphaproteobacteria</taxon>
        <taxon>Acetobacterales</taxon>
        <taxon>Acetobacteraceae</taxon>
        <taxon>Gluconacetobacter</taxon>
    </lineage>
</organism>
<dbReference type="EMBL" id="JABEQH010000017">
    <property type="protein sequence ID" value="MBB2176746.1"/>
    <property type="molecule type" value="Genomic_DNA"/>
</dbReference>
<accession>A0A7W4J8P1</accession>
<dbReference type="PANTHER" id="PTHR46558:SF4">
    <property type="entry name" value="DNA-BIDING PHAGE PROTEIN"/>
    <property type="match status" value="1"/>
</dbReference>
<comment type="caution">
    <text evidence="3">The sequence shown here is derived from an EMBL/GenBank/DDBJ whole genome shotgun (WGS) entry which is preliminary data.</text>
</comment>